<proteinExistence type="predicted"/>
<dbReference type="AlphaFoldDB" id="A0AAD3Y421"/>
<dbReference type="InterPro" id="IPR019538">
    <property type="entry name" value="PSMD5"/>
</dbReference>
<dbReference type="Proteomes" id="UP001279734">
    <property type="component" value="Unassembled WGS sequence"/>
</dbReference>
<accession>A0AAD3Y421</accession>
<reference evidence="1" key="1">
    <citation type="submission" date="2023-05" db="EMBL/GenBank/DDBJ databases">
        <title>Nepenthes gracilis genome sequencing.</title>
        <authorList>
            <person name="Fukushima K."/>
        </authorList>
    </citation>
    <scope>NUCLEOTIDE SEQUENCE</scope>
    <source>
        <strain evidence="1">SING2019-196</strain>
    </source>
</reference>
<dbReference type="EMBL" id="BSYO01000034">
    <property type="protein sequence ID" value="GMH28438.1"/>
    <property type="molecule type" value="Genomic_DNA"/>
</dbReference>
<protein>
    <submittedName>
        <fullName evidence="1">Uncharacterized protein</fullName>
    </submittedName>
</protein>
<keyword evidence="2" id="KW-1185">Reference proteome</keyword>
<name>A0AAD3Y421_NEPGR</name>
<evidence type="ECO:0000313" key="2">
    <source>
        <dbReference type="Proteomes" id="UP001279734"/>
    </source>
</evidence>
<dbReference type="GO" id="GO:0005829">
    <property type="term" value="C:cytosol"/>
    <property type="evidence" value="ECO:0007669"/>
    <property type="project" value="TreeGrafter"/>
</dbReference>
<gene>
    <name evidence="1" type="ORF">Nepgr_030281</name>
</gene>
<dbReference type="GO" id="GO:0043248">
    <property type="term" value="P:proteasome assembly"/>
    <property type="evidence" value="ECO:0007669"/>
    <property type="project" value="InterPro"/>
</dbReference>
<evidence type="ECO:0000313" key="1">
    <source>
        <dbReference type="EMBL" id="GMH28438.1"/>
    </source>
</evidence>
<comment type="caution">
    <text evidence="1">The sequence shown here is derived from an EMBL/GenBank/DDBJ whole genome shotgun (WGS) entry which is preliminary data.</text>
</comment>
<dbReference type="PANTHER" id="PTHR13554">
    <property type="entry name" value="26S PROTEASOME NON-ATPASE REGULATORY SUBUNIT 5-RELATED"/>
    <property type="match status" value="1"/>
</dbReference>
<sequence>MNVSLALEAFSPSGFTVQGVTLLPSPPDASRFVIGAFVGRQGGGEQRRGKQPNALQALGNITGKNHPQNASLNEDAEEHLRLLIYEVGYRRSKLTLLGLCLSILQQESEICLAGYRVISGLVARPWCFMEIYSKQRNIHSFWCLLCRPLCRLRLIFGISRIMPLPSKCINPVMEAQTNSAIGLAFFNLGFPRADSYVGTFISQILLVLKFAVYLQAVSISGRWIF</sequence>
<dbReference type="PANTHER" id="PTHR13554:SF10">
    <property type="entry name" value="26S PROTEASOME NON-ATPASE REGULATORY SUBUNIT 5"/>
    <property type="match status" value="1"/>
</dbReference>
<organism evidence="1 2">
    <name type="scientific">Nepenthes gracilis</name>
    <name type="common">Slender pitcher plant</name>
    <dbReference type="NCBI Taxonomy" id="150966"/>
    <lineage>
        <taxon>Eukaryota</taxon>
        <taxon>Viridiplantae</taxon>
        <taxon>Streptophyta</taxon>
        <taxon>Embryophyta</taxon>
        <taxon>Tracheophyta</taxon>
        <taxon>Spermatophyta</taxon>
        <taxon>Magnoliopsida</taxon>
        <taxon>eudicotyledons</taxon>
        <taxon>Gunneridae</taxon>
        <taxon>Pentapetalae</taxon>
        <taxon>Caryophyllales</taxon>
        <taxon>Nepenthaceae</taxon>
        <taxon>Nepenthes</taxon>
    </lineage>
</organism>